<dbReference type="EMBL" id="JBHSUS010000001">
    <property type="protein sequence ID" value="MFC6440887.1"/>
    <property type="molecule type" value="Genomic_DNA"/>
</dbReference>
<organism evidence="3 4">
    <name type="scientific">Pseudobowmanella zhangzhouensis</name>
    <dbReference type="NCBI Taxonomy" id="1537679"/>
    <lineage>
        <taxon>Bacteria</taxon>
        <taxon>Pseudomonadati</taxon>
        <taxon>Pseudomonadota</taxon>
        <taxon>Gammaproteobacteria</taxon>
        <taxon>Alteromonadales</taxon>
        <taxon>Alteromonadaceae</taxon>
    </lineage>
</organism>
<gene>
    <name evidence="3" type="ORF">ACFP85_12100</name>
</gene>
<sequence>MKYLTYLLLCLLSPALHAQSVTFVAEDLAPFHFSNTNGKADGILVDLARLLFKESGLHGSIVLVPMARALEQTQNVPNTYMLSLLRTPERDPHYEWIGQSFEAQAYLVGLRDREDLQLNDLDDAKKLKVGTIRGYSTEHYLKNAGFFTDENLLLSVNNDQLWGMLFHGRSDLVLTNFIGLEQEVRAAGFSPMRVKPYLHLPNFPGHLYIATGHHSNPEQMHKLSVALAIIKATGQYQALLDKWHISGMNKKGD</sequence>
<proteinExistence type="predicted"/>
<dbReference type="Proteomes" id="UP001596364">
    <property type="component" value="Unassembled WGS sequence"/>
</dbReference>
<reference evidence="4" key="1">
    <citation type="journal article" date="2019" name="Int. J. Syst. Evol. Microbiol.">
        <title>The Global Catalogue of Microorganisms (GCM) 10K type strain sequencing project: providing services to taxonomists for standard genome sequencing and annotation.</title>
        <authorList>
            <consortium name="The Broad Institute Genomics Platform"/>
            <consortium name="The Broad Institute Genome Sequencing Center for Infectious Disease"/>
            <person name="Wu L."/>
            <person name="Ma J."/>
        </authorList>
    </citation>
    <scope>NUCLEOTIDE SEQUENCE [LARGE SCALE GENOMIC DNA]</scope>
    <source>
        <strain evidence="4">CGMCC 1.16031</strain>
    </source>
</reference>
<dbReference type="Gene3D" id="3.40.190.10">
    <property type="entry name" value="Periplasmic binding protein-like II"/>
    <property type="match status" value="2"/>
</dbReference>
<evidence type="ECO:0000256" key="1">
    <source>
        <dbReference type="SAM" id="SignalP"/>
    </source>
</evidence>
<comment type="caution">
    <text evidence="3">The sequence shown here is derived from an EMBL/GenBank/DDBJ whole genome shotgun (WGS) entry which is preliminary data.</text>
</comment>
<accession>A0ABW1XL77</accession>
<evidence type="ECO:0000313" key="4">
    <source>
        <dbReference type="Proteomes" id="UP001596364"/>
    </source>
</evidence>
<dbReference type="SUPFAM" id="SSF53850">
    <property type="entry name" value="Periplasmic binding protein-like II"/>
    <property type="match status" value="1"/>
</dbReference>
<dbReference type="PANTHER" id="PTHR38834:SF3">
    <property type="entry name" value="SOLUTE-BINDING PROTEIN FAMILY 3_N-TERMINAL DOMAIN-CONTAINING PROTEIN"/>
    <property type="match status" value="1"/>
</dbReference>
<dbReference type="Pfam" id="PF00497">
    <property type="entry name" value="SBP_bac_3"/>
    <property type="match status" value="1"/>
</dbReference>
<feature type="chain" id="PRO_5045063594" evidence="1">
    <location>
        <begin position="19"/>
        <end position="253"/>
    </location>
</feature>
<name>A0ABW1XL77_9ALTE</name>
<feature type="signal peptide" evidence="1">
    <location>
        <begin position="1"/>
        <end position="18"/>
    </location>
</feature>
<evidence type="ECO:0000313" key="3">
    <source>
        <dbReference type="EMBL" id="MFC6440887.1"/>
    </source>
</evidence>
<keyword evidence="4" id="KW-1185">Reference proteome</keyword>
<feature type="domain" description="Solute-binding protein family 3/N-terminal" evidence="2">
    <location>
        <begin position="24"/>
        <end position="244"/>
    </location>
</feature>
<protein>
    <submittedName>
        <fullName evidence="3">Substrate-binding periplasmic protein</fullName>
    </submittedName>
</protein>
<dbReference type="InterPro" id="IPR001638">
    <property type="entry name" value="Solute-binding_3/MltF_N"/>
</dbReference>
<dbReference type="RefSeq" id="WP_131258824.1">
    <property type="nucleotide sequence ID" value="NZ_JBHSUS010000001.1"/>
</dbReference>
<evidence type="ECO:0000259" key="2">
    <source>
        <dbReference type="Pfam" id="PF00497"/>
    </source>
</evidence>
<dbReference type="PANTHER" id="PTHR38834">
    <property type="entry name" value="PERIPLASMIC SUBSTRATE BINDING PROTEIN FAMILY 3"/>
    <property type="match status" value="1"/>
</dbReference>
<keyword evidence="1" id="KW-0732">Signal</keyword>